<dbReference type="Proteomes" id="UP000820669">
    <property type="component" value="Unassembled WGS sequence"/>
</dbReference>
<sequence>MDSPGRVAAGSYGAGAGRRRPIVLAALVVAVLVNYAAQIPYYLHQYYPGAPSWPGLALLALTFVWFLAGYRSYVRSRPYGYALLLTYLAAQVLFYGHSVLLSVMHGGHAGAVAQLSSPSPFLVVIFAIGYLNFVVAVWALVWLIAHPRPLLPSKP</sequence>
<organism evidence="2 3">
    <name type="scientific">Pseudonocardia acidicola</name>
    <dbReference type="NCBI Taxonomy" id="2724939"/>
    <lineage>
        <taxon>Bacteria</taxon>
        <taxon>Bacillati</taxon>
        <taxon>Actinomycetota</taxon>
        <taxon>Actinomycetes</taxon>
        <taxon>Pseudonocardiales</taxon>
        <taxon>Pseudonocardiaceae</taxon>
        <taxon>Pseudonocardia</taxon>
    </lineage>
</organism>
<comment type="caution">
    <text evidence="2">The sequence shown here is derived from an EMBL/GenBank/DDBJ whole genome shotgun (WGS) entry which is preliminary data.</text>
</comment>
<name>A0ABX1S614_9PSEU</name>
<keyword evidence="3" id="KW-1185">Reference proteome</keyword>
<feature type="transmembrane region" description="Helical" evidence="1">
    <location>
        <begin position="121"/>
        <end position="145"/>
    </location>
</feature>
<dbReference type="RefSeq" id="WP_169379927.1">
    <property type="nucleotide sequence ID" value="NZ_JAAXLA010000005.1"/>
</dbReference>
<accession>A0ABX1S614</accession>
<evidence type="ECO:0000256" key="1">
    <source>
        <dbReference type="SAM" id="Phobius"/>
    </source>
</evidence>
<feature type="transmembrane region" description="Helical" evidence="1">
    <location>
        <begin position="53"/>
        <end position="70"/>
    </location>
</feature>
<gene>
    <name evidence="2" type="ORF">HF526_04280</name>
</gene>
<dbReference type="EMBL" id="JAAXLA010000005">
    <property type="protein sequence ID" value="NMH96540.1"/>
    <property type="molecule type" value="Genomic_DNA"/>
</dbReference>
<keyword evidence="1" id="KW-0472">Membrane</keyword>
<protein>
    <submittedName>
        <fullName evidence="2">Uncharacterized protein</fullName>
    </submittedName>
</protein>
<evidence type="ECO:0000313" key="3">
    <source>
        <dbReference type="Proteomes" id="UP000820669"/>
    </source>
</evidence>
<keyword evidence="1" id="KW-0812">Transmembrane</keyword>
<reference evidence="2 3" key="1">
    <citation type="submission" date="2020-04" db="EMBL/GenBank/DDBJ databases">
        <authorList>
            <person name="Klaysubun C."/>
            <person name="Duangmal K."/>
            <person name="Lipun K."/>
        </authorList>
    </citation>
    <scope>NUCLEOTIDE SEQUENCE [LARGE SCALE GENOMIC DNA]</scope>
    <source>
        <strain evidence="2 3">K10HN5</strain>
    </source>
</reference>
<feature type="transmembrane region" description="Helical" evidence="1">
    <location>
        <begin position="21"/>
        <end position="41"/>
    </location>
</feature>
<proteinExistence type="predicted"/>
<keyword evidence="1" id="KW-1133">Transmembrane helix</keyword>
<evidence type="ECO:0000313" key="2">
    <source>
        <dbReference type="EMBL" id="NMH96540.1"/>
    </source>
</evidence>
<feature type="transmembrane region" description="Helical" evidence="1">
    <location>
        <begin position="82"/>
        <end position="101"/>
    </location>
</feature>